<reference evidence="10 11" key="1">
    <citation type="submission" date="2019-03" db="EMBL/GenBank/DDBJ databases">
        <title>San Antonio Military Medical Center submission to MRSN (WRAIR), pending publication.</title>
        <authorList>
            <person name="Blyth D.M."/>
            <person name="Mccarthy S.L."/>
            <person name="Schall S.E."/>
            <person name="Stam J.A."/>
            <person name="Ong A.C."/>
            <person name="Mcgann P.T."/>
        </authorList>
    </citation>
    <scope>NUCLEOTIDE SEQUENCE [LARGE SCALE GENOMIC DNA]</scope>
    <source>
        <strain evidence="10 11">MRSN571793</strain>
    </source>
</reference>
<evidence type="ECO:0000256" key="1">
    <source>
        <dbReference type="ARBA" id="ARBA00003761"/>
    </source>
</evidence>
<dbReference type="RefSeq" id="WP_026625945.1">
    <property type="nucleotide sequence ID" value="NZ_AP028867.1"/>
</dbReference>
<dbReference type="Pfam" id="PF00289">
    <property type="entry name" value="Biotin_carb_N"/>
    <property type="match status" value="1"/>
</dbReference>
<sequence length="500" mass="55755">MKNKNRITSILIANRGEIAIRIAQTAKKMGITSVGIRTAKEPNAYYLTQVDQIVDFPDREKNDVPEFLDIESLVLLAKRNKIDAIHPGYGYLSENAQFAIRCTEEGIIFIGPSPRIIQNMGDKVIAKEIAAKGKVPMLGGSHGSVDTLDEAIQIAKEIGFPLIIKAVAGGGGRGMRIVRKQSEIKQMYHSASTEALSAFNNPSVFIEKYLENPKHIEVQIVADAHGNVVHLWERECSVQRKHQKLLEEAPSPALDDKLRKKITDAAVSLAREAGYISLGTVEFLLDKHGDFFFMEMNTRVQVEHPVTEMITGLDLIELQIRIANGEKLPITQDDVKLNGWAIECRINAEDVQSGFSPCTGTIKALRIPEGEGIRVDKGVVVGSEITPFFDSMIAKLIVHAESREAVIERTLAALNNFQIKGIKTTIPFDKAVLHNEVFRKGNFDTSFIEKDLESTVYVEKDEELLAALFAVSHYQKQNKPITEKKEDSDLWALRNRINNM</sequence>
<protein>
    <recommendedName>
        <fullName evidence="2">biotin carboxylase</fullName>
        <ecNumber evidence="2">6.3.4.14</ecNumber>
    </recommendedName>
</protein>
<dbReference type="InterPro" id="IPR011764">
    <property type="entry name" value="Biotin_carboxylation_dom"/>
</dbReference>
<dbReference type="PROSITE" id="PS50975">
    <property type="entry name" value="ATP_GRASP"/>
    <property type="match status" value="1"/>
</dbReference>
<dbReference type="InterPro" id="IPR016185">
    <property type="entry name" value="PreATP-grasp_dom_sf"/>
</dbReference>
<dbReference type="EMBL" id="SOML01000009">
    <property type="protein sequence ID" value="TFD95076.1"/>
    <property type="molecule type" value="Genomic_DNA"/>
</dbReference>
<evidence type="ECO:0000256" key="5">
    <source>
        <dbReference type="ARBA" id="ARBA00022840"/>
    </source>
</evidence>
<dbReference type="Pfam" id="PF02785">
    <property type="entry name" value="Biotin_carb_C"/>
    <property type="match status" value="1"/>
</dbReference>
<dbReference type="PANTHER" id="PTHR48095:SF2">
    <property type="entry name" value="BIOTIN CARBOXYLASE, CHLOROPLASTIC"/>
    <property type="match status" value="1"/>
</dbReference>
<comment type="catalytic activity">
    <reaction evidence="6">
        <text>N(6)-biotinyl-L-lysyl-[protein] + hydrogencarbonate + ATP = N(6)-carboxybiotinyl-L-lysyl-[protein] + ADP + phosphate + H(+)</text>
        <dbReference type="Rhea" id="RHEA:13501"/>
        <dbReference type="Rhea" id="RHEA-COMP:10505"/>
        <dbReference type="Rhea" id="RHEA-COMP:10506"/>
        <dbReference type="ChEBI" id="CHEBI:15378"/>
        <dbReference type="ChEBI" id="CHEBI:17544"/>
        <dbReference type="ChEBI" id="CHEBI:30616"/>
        <dbReference type="ChEBI" id="CHEBI:43474"/>
        <dbReference type="ChEBI" id="CHEBI:83144"/>
        <dbReference type="ChEBI" id="CHEBI:83145"/>
        <dbReference type="ChEBI" id="CHEBI:456216"/>
        <dbReference type="EC" id="6.3.4.14"/>
    </reaction>
</comment>
<dbReference type="PANTHER" id="PTHR48095">
    <property type="entry name" value="PYRUVATE CARBOXYLASE SUBUNIT A"/>
    <property type="match status" value="1"/>
</dbReference>
<dbReference type="AlphaFoldDB" id="A0A4Y8KXX4"/>
<evidence type="ECO:0000256" key="4">
    <source>
        <dbReference type="ARBA" id="ARBA00022741"/>
    </source>
</evidence>
<dbReference type="OrthoDB" id="9807469at2"/>
<name>A0A4Y8KXX4_9BACT</name>
<dbReference type="PROSITE" id="PS00867">
    <property type="entry name" value="CPSASE_2"/>
    <property type="match status" value="1"/>
</dbReference>
<comment type="caution">
    <text evidence="10">The sequence shown here is derived from an EMBL/GenBank/DDBJ whole genome shotgun (WGS) entry which is preliminary data.</text>
</comment>
<dbReference type="Proteomes" id="UP000297861">
    <property type="component" value="Unassembled WGS sequence"/>
</dbReference>
<dbReference type="InterPro" id="IPR011761">
    <property type="entry name" value="ATP-grasp"/>
</dbReference>
<evidence type="ECO:0000256" key="7">
    <source>
        <dbReference type="PROSITE-ProRule" id="PRU00409"/>
    </source>
</evidence>
<dbReference type="Pfam" id="PF02786">
    <property type="entry name" value="CPSase_L_D2"/>
    <property type="match status" value="1"/>
</dbReference>
<dbReference type="FunFam" id="3.30.1490.20:FF:000018">
    <property type="entry name" value="Biotin carboxylase"/>
    <property type="match status" value="1"/>
</dbReference>
<gene>
    <name evidence="10" type="ORF">E2605_14765</name>
</gene>
<dbReference type="GO" id="GO:0005524">
    <property type="term" value="F:ATP binding"/>
    <property type="evidence" value="ECO:0007669"/>
    <property type="project" value="UniProtKB-UniRule"/>
</dbReference>
<feature type="domain" description="ATP-grasp" evidence="8">
    <location>
        <begin position="127"/>
        <end position="324"/>
    </location>
</feature>
<evidence type="ECO:0000256" key="2">
    <source>
        <dbReference type="ARBA" id="ARBA00013263"/>
    </source>
</evidence>
<evidence type="ECO:0000313" key="11">
    <source>
        <dbReference type="Proteomes" id="UP000297861"/>
    </source>
</evidence>
<dbReference type="GO" id="GO:0046872">
    <property type="term" value="F:metal ion binding"/>
    <property type="evidence" value="ECO:0007669"/>
    <property type="project" value="InterPro"/>
</dbReference>
<keyword evidence="3" id="KW-0436">Ligase</keyword>
<dbReference type="SUPFAM" id="SSF56059">
    <property type="entry name" value="Glutathione synthetase ATP-binding domain-like"/>
    <property type="match status" value="1"/>
</dbReference>
<keyword evidence="5 7" id="KW-0067">ATP-binding</keyword>
<dbReference type="InterPro" id="IPR051602">
    <property type="entry name" value="ACC_Biotin_Carboxylase"/>
</dbReference>
<accession>A0A4Y8KXX4</accession>
<evidence type="ECO:0000259" key="8">
    <source>
        <dbReference type="PROSITE" id="PS50975"/>
    </source>
</evidence>
<evidence type="ECO:0000313" key="10">
    <source>
        <dbReference type="EMBL" id="TFD95076.1"/>
    </source>
</evidence>
<dbReference type="InterPro" id="IPR005482">
    <property type="entry name" value="Biotin_COase_C"/>
</dbReference>
<comment type="function">
    <text evidence="1">This protein is a component of the acetyl coenzyme A carboxylase complex; first, biotin carboxylase catalyzes the carboxylation of the carrier protein and then the transcarboxylase transfers the carboxyl group to form malonyl-CoA.</text>
</comment>
<dbReference type="SUPFAM" id="SSF51246">
    <property type="entry name" value="Rudiment single hybrid motif"/>
    <property type="match status" value="1"/>
</dbReference>
<dbReference type="InterPro" id="IPR005479">
    <property type="entry name" value="CPAse_ATP-bd"/>
</dbReference>
<dbReference type="GO" id="GO:0004075">
    <property type="term" value="F:biotin carboxylase activity"/>
    <property type="evidence" value="ECO:0007669"/>
    <property type="project" value="UniProtKB-EC"/>
</dbReference>
<keyword evidence="4 7" id="KW-0547">Nucleotide-binding</keyword>
<dbReference type="PROSITE" id="PS50979">
    <property type="entry name" value="BC"/>
    <property type="match status" value="1"/>
</dbReference>
<dbReference type="InterPro" id="IPR011054">
    <property type="entry name" value="Rudment_hybrid_motif"/>
</dbReference>
<dbReference type="InterPro" id="IPR005481">
    <property type="entry name" value="BC-like_N"/>
</dbReference>
<dbReference type="STRING" id="1121485.GCA_000426485_01997"/>
<proteinExistence type="predicted"/>
<dbReference type="Gene3D" id="3.30.470.20">
    <property type="entry name" value="ATP-grasp fold, B domain"/>
    <property type="match status" value="1"/>
</dbReference>
<evidence type="ECO:0000259" key="9">
    <source>
        <dbReference type="PROSITE" id="PS50979"/>
    </source>
</evidence>
<dbReference type="SMART" id="SM00878">
    <property type="entry name" value="Biotin_carb_C"/>
    <property type="match status" value="1"/>
</dbReference>
<evidence type="ECO:0000256" key="3">
    <source>
        <dbReference type="ARBA" id="ARBA00022598"/>
    </source>
</evidence>
<dbReference type="EC" id="6.3.4.14" evidence="2"/>
<evidence type="ECO:0000256" key="6">
    <source>
        <dbReference type="ARBA" id="ARBA00048600"/>
    </source>
</evidence>
<dbReference type="SUPFAM" id="SSF52440">
    <property type="entry name" value="PreATP-grasp domain"/>
    <property type="match status" value="1"/>
</dbReference>
<keyword evidence="11" id="KW-1185">Reference proteome</keyword>
<organism evidence="10 11">
    <name type="scientific">Dysgonomonas capnocytophagoides</name>
    <dbReference type="NCBI Taxonomy" id="45254"/>
    <lineage>
        <taxon>Bacteria</taxon>
        <taxon>Pseudomonadati</taxon>
        <taxon>Bacteroidota</taxon>
        <taxon>Bacteroidia</taxon>
        <taxon>Bacteroidales</taxon>
        <taxon>Dysgonomonadaceae</taxon>
        <taxon>Dysgonomonas</taxon>
    </lineage>
</organism>
<feature type="domain" description="Biotin carboxylation" evidence="9">
    <location>
        <begin position="6"/>
        <end position="453"/>
    </location>
</feature>